<evidence type="ECO:0000256" key="3">
    <source>
        <dbReference type="ARBA" id="ARBA00022729"/>
    </source>
</evidence>
<dbReference type="InterPro" id="IPR050263">
    <property type="entry name" value="Bact_Fimbrial_Adh_Pro"/>
</dbReference>
<keyword evidence="3" id="KW-0732">Signal</keyword>
<keyword evidence="4" id="KW-0281">Fimbrium</keyword>
<dbReference type="InterPro" id="IPR008966">
    <property type="entry name" value="Adhesion_dom_sf"/>
</dbReference>
<reference evidence="6" key="2">
    <citation type="journal article" date="2013" name="Biotechnol. Biofuels">
        <title>Mining for hemicellulases in the fungus-growing termite Pseudacanthotermes militaris using functional metagenomics.</title>
        <authorList>
            <person name="Bastien G."/>
            <person name="Arnal G."/>
            <person name="Bozonnet S."/>
            <person name="Laguerre S."/>
            <person name="Ferreira F."/>
            <person name="Faure R."/>
            <person name="Henrissat B."/>
            <person name="Lefevre F."/>
            <person name="Robe P."/>
            <person name="Bouchez O."/>
            <person name="Noirot C."/>
            <person name="Dumon C."/>
            <person name="O'Donohue M."/>
        </authorList>
    </citation>
    <scope>NUCLEOTIDE SEQUENCE</scope>
</reference>
<name>S0DFU2_9ZZZZ</name>
<protein>
    <submittedName>
        <fullName evidence="6">Putative fimbrial protein</fullName>
    </submittedName>
</protein>
<gene>
    <name evidence="6" type="ORF">BN138_698</name>
</gene>
<evidence type="ECO:0000256" key="1">
    <source>
        <dbReference type="ARBA" id="ARBA00004561"/>
    </source>
</evidence>
<dbReference type="GO" id="GO:0043709">
    <property type="term" value="P:cell adhesion involved in single-species biofilm formation"/>
    <property type="evidence" value="ECO:0007669"/>
    <property type="project" value="TreeGrafter"/>
</dbReference>
<evidence type="ECO:0000259" key="5">
    <source>
        <dbReference type="Pfam" id="PF00419"/>
    </source>
</evidence>
<dbReference type="AlphaFoldDB" id="S0DFU2"/>
<evidence type="ECO:0000256" key="2">
    <source>
        <dbReference type="ARBA" id="ARBA00006671"/>
    </source>
</evidence>
<dbReference type="PANTHER" id="PTHR33420">
    <property type="entry name" value="FIMBRIAL SUBUNIT ELFA-RELATED"/>
    <property type="match status" value="1"/>
</dbReference>
<dbReference type="GO" id="GO:0009289">
    <property type="term" value="C:pilus"/>
    <property type="evidence" value="ECO:0007669"/>
    <property type="project" value="UniProtKB-SubCell"/>
</dbReference>
<organism evidence="6">
    <name type="scientific">termite gut metagenome</name>
    <dbReference type="NCBI Taxonomy" id="433724"/>
    <lineage>
        <taxon>unclassified sequences</taxon>
        <taxon>metagenomes</taxon>
        <taxon>organismal metagenomes</taxon>
    </lineage>
</organism>
<sequence length="203" mass="20753">MLYNTNNQSYFTGLGVSVAFVKYGPTVSGVVSGQAIAKGTSGAYKFMGNDSNIITFTSGLNITTVQCSITTPSLTFPIGNISASDFGSTVGTLPAGAQNTQNLGLNCDAGANINVSLNGTQNPDVGTASVLALTGQGDTGVAKGVGVQLLYNGTPLILNNSITLKQSEGGQETFPITARYYQTKTAVTPGTANTSATLDLTYQ</sequence>
<comment type="subcellular location">
    <subcellularLocation>
        <location evidence="1">Fimbrium</location>
    </subcellularLocation>
</comment>
<dbReference type="PANTHER" id="PTHR33420:SF12">
    <property type="entry name" value="FIMBRIN-LIKE PROTEIN FIMI-RELATED"/>
    <property type="match status" value="1"/>
</dbReference>
<proteinExistence type="inferred from homology"/>
<dbReference type="InterPro" id="IPR036937">
    <property type="entry name" value="Adhesion_dom_fimbrial_sf"/>
</dbReference>
<evidence type="ECO:0000256" key="4">
    <source>
        <dbReference type="ARBA" id="ARBA00023263"/>
    </source>
</evidence>
<dbReference type="SUPFAM" id="SSF49401">
    <property type="entry name" value="Bacterial adhesins"/>
    <property type="match status" value="1"/>
</dbReference>
<comment type="similarity">
    <text evidence="2">Belongs to the fimbrial protein family.</text>
</comment>
<dbReference type="InterPro" id="IPR000259">
    <property type="entry name" value="Adhesion_dom_fimbrial"/>
</dbReference>
<dbReference type="EMBL" id="HF548308">
    <property type="protein sequence ID" value="CCO21510.1"/>
    <property type="molecule type" value="Genomic_DNA"/>
</dbReference>
<evidence type="ECO:0000313" key="6">
    <source>
        <dbReference type="EMBL" id="CCO21510.1"/>
    </source>
</evidence>
<dbReference type="Gene3D" id="2.60.40.1090">
    <property type="entry name" value="Fimbrial-type adhesion domain"/>
    <property type="match status" value="1"/>
</dbReference>
<feature type="domain" description="Fimbrial-type adhesion" evidence="5">
    <location>
        <begin position="62"/>
        <end position="203"/>
    </location>
</feature>
<dbReference type="Pfam" id="PF00419">
    <property type="entry name" value="Fimbrial"/>
    <property type="match status" value="1"/>
</dbReference>
<accession>S0DFU2</accession>
<reference evidence="6" key="1">
    <citation type="submission" date="2012-10" db="EMBL/GenBank/DDBJ databases">
        <authorList>
            <person name="Sandrine L."/>
        </authorList>
    </citation>
    <scope>NUCLEOTIDE SEQUENCE</scope>
</reference>